<accession>A0A4R6P3E0</accession>
<dbReference type="Pfam" id="PF05423">
    <property type="entry name" value="Mycobact_memb"/>
    <property type="match status" value="1"/>
</dbReference>
<dbReference type="EMBL" id="SNXK01000008">
    <property type="protein sequence ID" value="TDP31553.1"/>
    <property type="molecule type" value="Genomic_DNA"/>
</dbReference>
<evidence type="ECO:0000256" key="2">
    <source>
        <dbReference type="ARBA" id="ARBA00007531"/>
    </source>
</evidence>
<feature type="signal peptide" evidence="7">
    <location>
        <begin position="1"/>
        <end position="20"/>
    </location>
</feature>
<dbReference type="Gene3D" id="2.60.40.2880">
    <property type="entry name" value="MmpS1-5, C-terminal soluble domain"/>
    <property type="match status" value="1"/>
</dbReference>
<dbReference type="InterPro" id="IPR008693">
    <property type="entry name" value="MmpS"/>
</dbReference>
<dbReference type="RefSeq" id="WP_084476175.1">
    <property type="nucleotide sequence ID" value="NZ_JBHXPO010000003.1"/>
</dbReference>
<keyword evidence="6" id="KW-0472">Membrane</keyword>
<evidence type="ECO:0000313" key="8">
    <source>
        <dbReference type="EMBL" id="TDP31553.1"/>
    </source>
</evidence>
<organism evidence="8 9">
    <name type="scientific">Nocardia ignorata</name>
    <dbReference type="NCBI Taxonomy" id="145285"/>
    <lineage>
        <taxon>Bacteria</taxon>
        <taxon>Bacillati</taxon>
        <taxon>Actinomycetota</taxon>
        <taxon>Actinomycetes</taxon>
        <taxon>Mycobacteriales</taxon>
        <taxon>Nocardiaceae</taxon>
        <taxon>Nocardia</taxon>
    </lineage>
</organism>
<comment type="subcellular location">
    <subcellularLocation>
        <location evidence="1">Cell membrane</location>
    </subcellularLocation>
</comment>
<comment type="similarity">
    <text evidence="2">Belongs to the MmpS family.</text>
</comment>
<keyword evidence="5" id="KW-1133">Transmembrane helix</keyword>
<keyword evidence="4" id="KW-0812">Transmembrane</keyword>
<comment type="caution">
    <text evidence="8">The sequence shown here is derived from an EMBL/GenBank/DDBJ whole genome shotgun (WGS) entry which is preliminary data.</text>
</comment>
<protein>
    <submittedName>
        <fullName evidence="8">MmpS family membrane protein</fullName>
    </submittedName>
</protein>
<dbReference type="GO" id="GO:0005886">
    <property type="term" value="C:plasma membrane"/>
    <property type="evidence" value="ECO:0007669"/>
    <property type="project" value="UniProtKB-SubCell"/>
</dbReference>
<evidence type="ECO:0000256" key="7">
    <source>
        <dbReference type="SAM" id="SignalP"/>
    </source>
</evidence>
<proteinExistence type="inferred from homology"/>
<sequence>MHRFSVIVAIVTAVAVPLTACSDTGTTGGGEITYKVGGTTQASITYTDGGTQTSQETEAQIPWEKTVSTKSDAIVYQVSAQNSIPGSDSVTCEILLDGKSVSANEGKGEFAIASCQYTPD</sequence>
<evidence type="ECO:0000256" key="1">
    <source>
        <dbReference type="ARBA" id="ARBA00004236"/>
    </source>
</evidence>
<dbReference type="InterPro" id="IPR038468">
    <property type="entry name" value="MmpS_C"/>
</dbReference>
<evidence type="ECO:0000256" key="3">
    <source>
        <dbReference type="ARBA" id="ARBA00022475"/>
    </source>
</evidence>
<dbReference type="AlphaFoldDB" id="A0A4R6P3E0"/>
<evidence type="ECO:0000313" key="9">
    <source>
        <dbReference type="Proteomes" id="UP000295087"/>
    </source>
</evidence>
<evidence type="ECO:0000256" key="5">
    <source>
        <dbReference type="ARBA" id="ARBA00022989"/>
    </source>
</evidence>
<feature type="chain" id="PRO_5038340033" evidence="7">
    <location>
        <begin position="21"/>
        <end position="120"/>
    </location>
</feature>
<keyword evidence="7" id="KW-0732">Signal</keyword>
<evidence type="ECO:0000256" key="4">
    <source>
        <dbReference type="ARBA" id="ARBA00022692"/>
    </source>
</evidence>
<keyword evidence="3" id="KW-1003">Cell membrane</keyword>
<dbReference type="Proteomes" id="UP000295087">
    <property type="component" value="Unassembled WGS sequence"/>
</dbReference>
<keyword evidence="9" id="KW-1185">Reference proteome</keyword>
<evidence type="ECO:0000256" key="6">
    <source>
        <dbReference type="ARBA" id="ARBA00023136"/>
    </source>
</evidence>
<reference evidence="8 9" key="1">
    <citation type="submission" date="2019-03" db="EMBL/GenBank/DDBJ databases">
        <title>Genomic Encyclopedia of Type Strains, Phase IV (KMG-IV): sequencing the most valuable type-strain genomes for metagenomic binning, comparative biology and taxonomic classification.</title>
        <authorList>
            <person name="Goeker M."/>
        </authorList>
    </citation>
    <scope>NUCLEOTIDE SEQUENCE [LARGE SCALE GENOMIC DNA]</scope>
    <source>
        <strain evidence="8 9">DSM 44496</strain>
    </source>
</reference>
<gene>
    <name evidence="8" type="ORF">DFR75_108158</name>
</gene>
<name>A0A4R6P3E0_NOCIG</name>